<evidence type="ECO:0000313" key="2">
    <source>
        <dbReference type="EMBL" id="HET98353.1"/>
    </source>
</evidence>
<reference evidence="2" key="1">
    <citation type="journal article" date="2020" name="mSystems">
        <title>Genome- and Community-Level Interaction Insights into Carbon Utilization and Element Cycling Functions of Hydrothermarchaeota in Hydrothermal Sediment.</title>
        <authorList>
            <person name="Zhou Z."/>
            <person name="Liu Y."/>
            <person name="Xu W."/>
            <person name="Pan J."/>
            <person name="Luo Z.H."/>
            <person name="Li M."/>
        </authorList>
    </citation>
    <scope>NUCLEOTIDE SEQUENCE [LARGE SCALE GENOMIC DNA]</scope>
    <source>
        <strain evidence="2">SpSt-1224</strain>
    </source>
</reference>
<gene>
    <name evidence="2" type="ORF">ENN98_06635</name>
</gene>
<keyword evidence="1" id="KW-0812">Transmembrane</keyword>
<dbReference type="AlphaFoldDB" id="A0A7C2XQ23"/>
<evidence type="ECO:0000256" key="1">
    <source>
        <dbReference type="SAM" id="Phobius"/>
    </source>
</evidence>
<feature type="transmembrane region" description="Helical" evidence="1">
    <location>
        <begin position="7"/>
        <end position="22"/>
    </location>
</feature>
<feature type="transmembrane region" description="Helical" evidence="1">
    <location>
        <begin position="132"/>
        <end position="155"/>
    </location>
</feature>
<keyword evidence="1" id="KW-1133">Transmembrane helix</keyword>
<name>A0A7C2XQ23_9BACT</name>
<protein>
    <recommendedName>
        <fullName evidence="3">DUF106 domain-containing protein</fullName>
    </recommendedName>
</protein>
<feature type="transmembrane region" description="Helical" evidence="1">
    <location>
        <begin position="28"/>
        <end position="52"/>
    </location>
</feature>
<comment type="caution">
    <text evidence="2">The sequence shown here is derived from an EMBL/GenBank/DDBJ whole genome shotgun (WGS) entry which is preliminary data.</text>
</comment>
<organism evidence="2">
    <name type="scientific">Desulfurivibrio alkaliphilus</name>
    <dbReference type="NCBI Taxonomy" id="427923"/>
    <lineage>
        <taxon>Bacteria</taxon>
        <taxon>Pseudomonadati</taxon>
        <taxon>Thermodesulfobacteriota</taxon>
        <taxon>Desulfobulbia</taxon>
        <taxon>Desulfobulbales</taxon>
        <taxon>Desulfobulbaceae</taxon>
        <taxon>Desulfurivibrio</taxon>
    </lineage>
</organism>
<sequence length="207" mass="23581">MDILRQLYIYLDALLIAPFRFFETPIVGFYFGTFVLCAWCILLGELTFRLAVLANCAYMNRIRAEAVKMHNLSIKAIALKDKESYRNCNKQANEAFGKYFFNTITQGAAYLWPVPFALAWMSLRFSQVEFELLFPLPIVGDTLGFAAVPVNIYILSRIGWGRLKPHLYLFNRAPRIGLDQGEEEMISWESLGQASTPPEKGRPADPP</sequence>
<dbReference type="EMBL" id="DSDS01000149">
    <property type="protein sequence ID" value="HET98353.1"/>
    <property type="molecule type" value="Genomic_DNA"/>
</dbReference>
<accession>A0A7C2XQ23</accession>
<keyword evidence="1" id="KW-0472">Membrane</keyword>
<feature type="transmembrane region" description="Helical" evidence="1">
    <location>
        <begin position="99"/>
        <end position="120"/>
    </location>
</feature>
<evidence type="ECO:0008006" key="3">
    <source>
        <dbReference type="Google" id="ProtNLM"/>
    </source>
</evidence>
<proteinExistence type="predicted"/>
<dbReference type="Proteomes" id="UP000885986">
    <property type="component" value="Unassembled WGS sequence"/>
</dbReference>